<dbReference type="AlphaFoldDB" id="A5D0F4"/>
<dbReference type="STRING" id="370438.PTH_2086"/>
<organism evidence="4 5">
    <name type="scientific">Pelotomaculum thermopropionicum (strain DSM 13744 / JCM 10971 / SI)</name>
    <dbReference type="NCBI Taxonomy" id="370438"/>
    <lineage>
        <taxon>Bacteria</taxon>
        <taxon>Bacillati</taxon>
        <taxon>Bacillota</taxon>
        <taxon>Clostridia</taxon>
        <taxon>Eubacteriales</taxon>
        <taxon>Desulfotomaculaceae</taxon>
        <taxon>Pelotomaculum</taxon>
    </lineage>
</organism>
<evidence type="ECO:0000259" key="3">
    <source>
        <dbReference type="PROSITE" id="PS51272"/>
    </source>
</evidence>
<proteinExistence type="predicted"/>
<evidence type="ECO:0000313" key="5">
    <source>
        <dbReference type="Proteomes" id="UP000006556"/>
    </source>
</evidence>
<feature type="signal peptide" evidence="2">
    <location>
        <begin position="1"/>
        <end position="26"/>
    </location>
</feature>
<sequence length="503" mass="55218">MFRRKIMARVAVFLAAILVLAQPALAAGIPFTVEIDGDSTPGPTIITQKNTVSVRVYDPEGADHTVKVGSILAVKTGPGEYEVENYALKAGTNSLTVSADTYKNTYTLIYVDEALPGASYYLQAIPASGKITAINKTLTLKFPKNNYIAENPDDPRIVEDQGLRIEVVSFDYDECPTVYHQAVSPVYKITPESDDLDGDGERDKAAVLYPGELTLKYDANVSSAAADTLTVIYIPYGDGDYDEYDNDFQHFWDDYWPDRGCVVLGGRVDTAARTVTVPFSKTGFGTYAVFNVNREFCDLLDANNNLSWARNYVLPVWAKGVMEKTGSGEDFGNTPITREEFTAAIVKAMGIPVENDLQNPFEDVNSSSLAVDEYDDYILTAAKNGIIYGFPTTSGLEFRPGDYLTREQAATIIARVAGLKVSDNEAVTAAAMKRAFYDYSQNPDDFGPWAAPFIYAAYKAGFIQGSPVEVEGKTLYAFNPKGNLSRTEAAKLLYVLMKKQKRL</sequence>
<feature type="domain" description="SLH" evidence="3">
    <location>
        <begin position="361"/>
        <end position="427"/>
    </location>
</feature>
<dbReference type="Proteomes" id="UP000006556">
    <property type="component" value="Chromosome"/>
</dbReference>
<dbReference type="PROSITE" id="PS51272">
    <property type="entry name" value="SLH"/>
    <property type="match status" value="3"/>
</dbReference>
<dbReference type="Pfam" id="PF00395">
    <property type="entry name" value="SLH"/>
    <property type="match status" value="2"/>
</dbReference>
<keyword evidence="2" id="KW-0732">Signal</keyword>
<dbReference type="KEGG" id="pth:PTH_2086"/>
<dbReference type="EMBL" id="AP009389">
    <property type="protein sequence ID" value="BAF60267.1"/>
    <property type="molecule type" value="Genomic_DNA"/>
</dbReference>
<gene>
    <name evidence="4" type="ordered locus">PTH_2086</name>
</gene>
<dbReference type="eggNOG" id="COG4932">
    <property type="taxonomic scope" value="Bacteria"/>
</dbReference>
<evidence type="ECO:0000256" key="1">
    <source>
        <dbReference type="ARBA" id="ARBA00022737"/>
    </source>
</evidence>
<evidence type="ECO:0000256" key="2">
    <source>
        <dbReference type="SAM" id="SignalP"/>
    </source>
</evidence>
<name>A5D0F4_PELTS</name>
<keyword evidence="5" id="KW-1185">Reference proteome</keyword>
<dbReference type="InterPro" id="IPR001119">
    <property type="entry name" value="SLH_dom"/>
</dbReference>
<evidence type="ECO:0000313" key="4">
    <source>
        <dbReference type="EMBL" id="BAF60267.1"/>
    </source>
</evidence>
<protein>
    <recommendedName>
        <fullName evidence="3">SLH domain-containing protein</fullName>
    </recommendedName>
</protein>
<reference evidence="5" key="1">
    <citation type="journal article" date="2008" name="Genome Res.">
        <title>The genome of Pelotomaculum thermopropionicum reveals niche-associated evolution in anaerobic microbiota.</title>
        <authorList>
            <person name="Kosaka T."/>
            <person name="Kato S."/>
            <person name="Shimoyama T."/>
            <person name="Ishii S."/>
            <person name="Abe T."/>
            <person name="Watanabe K."/>
        </authorList>
    </citation>
    <scope>NUCLEOTIDE SEQUENCE [LARGE SCALE GENOMIC DNA]</scope>
    <source>
        <strain evidence="5">DSM 13744 / JCM 10971 / SI</strain>
    </source>
</reference>
<feature type="domain" description="SLH" evidence="3">
    <location>
        <begin position="296"/>
        <end position="359"/>
    </location>
</feature>
<feature type="domain" description="SLH" evidence="3">
    <location>
        <begin position="437"/>
        <end position="503"/>
    </location>
</feature>
<feature type="chain" id="PRO_5002680764" description="SLH domain-containing protein" evidence="2">
    <location>
        <begin position="27"/>
        <end position="503"/>
    </location>
</feature>
<dbReference type="HOGENOM" id="CLU_541685_0_0_9"/>
<accession>A5D0F4</accession>
<keyword evidence="1" id="KW-0677">Repeat</keyword>